<evidence type="ECO:0000256" key="2">
    <source>
        <dbReference type="ARBA" id="ARBA00022763"/>
    </source>
</evidence>
<reference evidence="6" key="1">
    <citation type="journal article" date="2020" name="Stud. Mycol.">
        <title>101 Dothideomycetes genomes: a test case for predicting lifestyles and emergence of pathogens.</title>
        <authorList>
            <person name="Haridas S."/>
            <person name="Albert R."/>
            <person name="Binder M."/>
            <person name="Bloem J."/>
            <person name="Labutti K."/>
            <person name="Salamov A."/>
            <person name="Andreopoulos B."/>
            <person name="Baker S."/>
            <person name="Barry K."/>
            <person name="Bills G."/>
            <person name="Bluhm B."/>
            <person name="Cannon C."/>
            <person name="Castanera R."/>
            <person name="Culley D."/>
            <person name="Daum C."/>
            <person name="Ezra D."/>
            <person name="Gonzalez J."/>
            <person name="Henrissat B."/>
            <person name="Kuo A."/>
            <person name="Liang C."/>
            <person name="Lipzen A."/>
            <person name="Lutzoni F."/>
            <person name="Magnuson J."/>
            <person name="Mondo S."/>
            <person name="Nolan M."/>
            <person name="Ohm R."/>
            <person name="Pangilinan J."/>
            <person name="Park H.-J."/>
            <person name="Ramirez L."/>
            <person name="Alfaro M."/>
            <person name="Sun H."/>
            <person name="Tritt A."/>
            <person name="Yoshinaga Y."/>
            <person name="Zwiers L.-H."/>
            <person name="Turgeon B."/>
            <person name="Goodwin S."/>
            <person name="Spatafora J."/>
            <person name="Crous P."/>
            <person name="Grigoriev I."/>
        </authorList>
    </citation>
    <scope>NUCLEOTIDE SEQUENCE</scope>
    <source>
        <strain evidence="6">CBS 116005</strain>
    </source>
</reference>
<evidence type="ECO:0000256" key="1">
    <source>
        <dbReference type="ARBA" id="ARBA00004123"/>
    </source>
</evidence>
<organism evidence="6 7">
    <name type="scientific">Teratosphaeria nubilosa</name>
    <dbReference type="NCBI Taxonomy" id="161662"/>
    <lineage>
        <taxon>Eukaryota</taxon>
        <taxon>Fungi</taxon>
        <taxon>Dikarya</taxon>
        <taxon>Ascomycota</taxon>
        <taxon>Pezizomycotina</taxon>
        <taxon>Dothideomycetes</taxon>
        <taxon>Dothideomycetidae</taxon>
        <taxon>Mycosphaerellales</taxon>
        <taxon>Teratosphaeriaceae</taxon>
        <taxon>Teratosphaeria</taxon>
    </lineage>
</organism>
<keyword evidence="7" id="KW-1185">Reference proteome</keyword>
<comment type="subcellular location">
    <subcellularLocation>
        <location evidence="1">Nucleus</location>
    </subcellularLocation>
</comment>
<feature type="non-terminal residue" evidence="6">
    <location>
        <position position="1"/>
    </location>
</feature>
<sequence>NKHGKHRHAFQRHSTPPGFWRVDMPTTQETAEDRAKASQMVRNKVEERWREAHRPGGR</sequence>
<evidence type="ECO:0000256" key="3">
    <source>
        <dbReference type="ARBA" id="ARBA00023242"/>
    </source>
</evidence>
<protein>
    <submittedName>
        <fullName evidence="6">DNA repair protein Sae2</fullName>
    </submittedName>
</protein>
<dbReference type="OrthoDB" id="5801062at2759"/>
<gene>
    <name evidence="6" type="ORF">EJ03DRAFT_246136</name>
</gene>
<feature type="region of interest" description="Disordered" evidence="4">
    <location>
        <begin position="1"/>
        <end position="42"/>
    </location>
</feature>
<dbReference type="Pfam" id="PF08573">
    <property type="entry name" value="SAE2"/>
    <property type="match status" value="1"/>
</dbReference>
<dbReference type="Proteomes" id="UP000799436">
    <property type="component" value="Unassembled WGS sequence"/>
</dbReference>
<dbReference type="AlphaFoldDB" id="A0A6G1KYR9"/>
<feature type="domain" description="DNA endonuclease activator Ctp1 C-terminal" evidence="5">
    <location>
        <begin position="1"/>
        <end position="29"/>
    </location>
</feature>
<evidence type="ECO:0000259" key="5">
    <source>
        <dbReference type="Pfam" id="PF08573"/>
    </source>
</evidence>
<evidence type="ECO:0000313" key="6">
    <source>
        <dbReference type="EMBL" id="KAF2765308.1"/>
    </source>
</evidence>
<dbReference type="GO" id="GO:0005634">
    <property type="term" value="C:nucleus"/>
    <property type="evidence" value="ECO:0007669"/>
    <property type="project" value="UniProtKB-SubCell"/>
</dbReference>
<dbReference type="EMBL" id="ML995895">
    <property type="protein sequence ID" value="KAF2765308.1"/>
    <property type="molecule type" value="Genomic_DNA"/>
</dbReference>
<dbReference type="GO" id="GO:0006281">
    <property type="term" value="P:DNA repair"/>
    <property type="evidence" value="ECO:0007669"/>
    <property type="project" value="InterPro"/>
</dbReference>
<accession>A0A6G1KYR9</accession>
<feature type="non-terminal residue" evidence="6">
    <location>
        <position position="58"/>
    </location>
</feature>
<proteinExistence type="predicted"/>
<keyword evidence="2" id="KW-0227">DNA damage</keyword>
<keyword evidence="3" id="KW-0539">Nucleus</keyword>
<feature type="compositionally biased region" description="Basic residues" evidence="4">
    <location>
        <begin position="1"/>
        <end position="11"/>
    </location>
</feature>
<evidence type="ECO:0000313" key="7">
    <source>
        <dbReference type="Proteomes" id="UP000799436"/>
    </source>
</evidence>
<evidence type="ECO:0000256" key="4">
    <source>
        <dbReference type="SAM" id="MobiDB-lite"/>
    </source>
</evidence>
<dbReference type="InterPro" id="IPR013882">
    <property type="entry name" value="Ctp1_C"/>
</dbReference>
<name>A0A6G1KYR9_9PEZI</name>